<keyword evidence="3" id="KW-1185">Reference proteome</keyword>
<evidence type="ECO:0000313" key="2">
    <source>
        <dbReference type="EMBL" id="TDW77105.1"/>
    </source>
</evidence>
<keyword evidence="1" id="KW-1133">Transmembrane helix</keyword>
<feature type="transmembrane region" description="Helical" evidence="1">
    <location>
        <begin position="99"/>
        <end position="119"/>
    </location>
</feature>
<evidence type="ECO:0000313" key="3">
    <source>
        <dbReference type="Proteomes" id="UP000295146"/>
    </source>
</evidence>
<accession>A0A4R8CM45</accession>
<organism evidence="2 3">
    <name type="scientific">Kribbella pratensis</name>
    <dbReference type="NCBI Taxonomy" id="2512112"/>
    <lineage>
        <taxon>Bacteria</taxon>
        <taxon>Bacillati</taxon>
        <taxon>Actinomycetota</taxon>
        <taxon>Actinomycetes</taxon>
        <taxon>Propionibacteriales</taxon>
        <taxon>Kribbellaceae</taxon>
        <taxon>Kribbella</taxon>
    </lineage>
</organism>
<evidence type="ECO:0000256" key="1">
    <source>
        <dbReference type="SAM" id="Phobius"/>
    </source>
</evidence>
<dbReference type="Proteomes" id="UP000295146">
    <property type="component" value="Unassembled WGS sequence"/>
</dbReference>
<keyword evidence="1" id="KW-0812">Transmembrane</keyword>
<feature type="transmembrane region" description="Helical" evidence="1">
    <location>
        <begin position="191"/>
        <end position="211"/>
    </location>
</feature>
<dbReference type="EMBL" id="SODP01000001">
    <property type="protein sequence ID" value="TDW77105.1"/>
    <property type="molecule type" value="Genomic_DNA"/>
</dbReference>
<gene>
    <name evidence="2" type="ORF">EV653_2269</name>
</gene>
<name>A0A4R8CM45_9ACTN</name>
<feature type="transmembrane region" description="Helical" evidence="1">
    <location>
        <begin position="131"/>
        <end position="150"/>
    </location>
</feature>
<feature type="transmembrane region" description="Helical" evidence="1">
    <location>
        <begin position="286"/>
        <end position="307"/>
    </location>
</feature>
<keyword evidence="1" id="KW-0472">Membrane</keyword>
<comment type="caution">
    <text evidence="2">The sequence shown here is derived from an EMBL/GenBank/DDBJ whole genome shotgun (WGS) entry which is preliminary data.</text>
</comment>
<proteinExistence type="predicted"/>
<sequence length="339" mass="35184">MRARYGLNSSLPMPRNKDEKAAVFAARITLATQRDESARAADQSRLEAALSELAAAEAADRAEAKAELDADRASSAAFNDAVMTVAKGGIDRARASSEFVQKAATAIFALYTGALTLAFSVTNNPLPARGILPSLFLGFAVLLATAYLAFLTKGDRVKDPADASGTLQAQLNRSRTFVQWTNTSVLNRAPLLRCAVVALGIGVVSLPAPFLTPPSHHAVADVVCAADQQKDPTTGACLAAWPTIPTGNAADATLRQKLFEAQLAEVTASRAAARTGATAPPDDTGWVVGTAVVGVLLIFLPLILAGLRRAGPKIKDSASSGFLGSLASLTGLNTLFKTG</sequence>
<reference evidence="2 3" key="1">
    <citation type="submission" date="2019-03" db="EMBL/GenBank/DDBJ databases">
        <title>Genomic Encyclopedia of Type Strains, Phase III (KMG-III): the genomes of soil and plant-associated and newly described type strains.</title>
        <authorList>
            <person name="Whitman W."/>
        </authorList>
    </citation>
    <scope>NUCLEOTIDE SEQUENCE [LARGE SCALE GENOMIC DNA]</scope>
    <source>
        <strain evidence="2 3">VKM Ac-2573</strain>
    </source>
</reference>
<protein>
    <submittedName>
        <fullName evidence="2">Uncharacterized protein</fullName>
    </submittedName>
</protein>
<dbReference type="AlphaFoldDB" id="A0A4R8CM45"/>